<dbReference type="Proteomes" id="UP001359485">
    <property type="component" value="Unassembled WGS sequence"/>
</dbReference>
<sequence length="125" mass="14589">MPEKEVDTHRNTKESGEMDLTTRQRPVTCEGKTGRMAKSIFSIRSLMDVAEDTENGEYKSRRYDEHTSRFLNCPRDNICQQNVENYTDLNTLEKCGKLIFMFVRHSWRTITKKPVSNFSCSPNKC</sequence>
<accession>A0ABR1B046</accession>
<comment type="caution">
    <text evidence="2">The sequence shown here is derived from an EMBL/GenBank/DDBJ whole genome shotgun (WGS) entry which is preliminary data.</text>
</comment>
<feature type="region of interest" description="Disordered" evidence="1">
    <location>
        <begin position="1"/>
        <end position="26"/>
    </location>
</feature>
<keyword evidence="3" id="KW-1185">Reference proteome</keyword>
<feature type="compositionally biased region" description="Basic and acidic residues" evidence="1">
    <location>
        <begin position="1"/>
        <end position="22"/>
    </location>
</feature>
<dbReference type="EMBL" id="JAWJWF010000005">
    <property type="protein sequence ID" value="KAK6632190.1"/>
    <property type="molecule type" value="Genomic_DNA"/>
</dbReference>
<evidence type="ECO:0000313" key="2">
    <source>
        <dbReference type="EMBL" id="KAK6632190.1"/>
    </source>
</evidence>
<organism evidence="2 3">
    <name type="scientific">Polyplax serrata</name>
    <name type="common">Common mouse louse</name>
    <dbReference type="NCBI Taxonomy" id="468196"/>
    <lineage>
        <taxon>Eukaryota</taxon>
        <taxon>Metazoa</taxon>
        <taxon>Ecdysozoa</taxon>
        <taxon>Arthropoda</taxon>
        <taxon>Hexapoda</taxon>
        <taxon>Insecta</taxon>
        <taxon>Pterygota</taxon>
        <taxon>Neoptera</taxon>
        <taxon>Paraneoptera</taxon>
        <taxon>Psocodea</taxon>
        <taxon>Troctomorpha</taxon>
        <taxon>Phthiraptera</taxon>
        <taxon>Anoplura</taxon>
        <taxon>Polyplacidae</taxon>
        <taxon>Polyplax</taxon>
    </lineage>
</organism>
<gene>
    <name evidence="2" type="ORF">RUM44_007221</name>
</gene>
<evidence type="ECO:0000313" key="3">
    <source>
        <dbReference type="Proteomes" id="UP001359485"/>
    </source>
</evidence>
<evidence type="ECO:0000256" key="1">
    <source>
        <dbReference type="SAM" id="MobiDB-lite"/>
    </source>
</evidence>
<name>A0ABR1B046_POLSC</name>
<proteinExistence type="predicted"/>
<protein>
    <submittedName>
        <fullName evidence="2">Uncharacterized protein</fullName>
    </submittedName>
</protein>
<reference evidence="2 3" key="1">
    <citation type="submission" date="2023-09" db="EMBL/GenBank/DDBJ databases">
        <title>Genomes of two closely related lineages of the louse Polyplax serrata with different host specificities.</title>
        <authorList>
            <person name="Martinu J."/>
            <person name="Tarabai H."/>
            <person name="Stefka J."/>
            <person name="Hypsa V."/>
        </authorList>
    </citation>
    <scope>NUCLEOTIDE SEQUENCE [LARGE SCALE GENOMIC DNA]</scope>
    <source>
        <strain evidence="2">98ZLc_SE</strain>
    </source>
</reference>